<evidence type="ECO:0000313" key="6">
    <source>
        <dbReference type="Proteomes" id="UP000290244"/>
    </source>
</evidence>
<dbReference type="Pfam" id="PF00023">
    <property type="entry name" value="Ank"/>
    <property type="match status" value="1"/>
</dbReference>
<reference evidence="5 6" key="1">
    <citation type="submission" date="2018-12" db="EMBL/GenBank/DDBJ databases">
        <title>Complete genome of Litorilituus sediminis.</title>
        <authorList>
            <person name="Liu A."/>
            <person name="Rong J."/>
        </authorList>
    </citation>
    <scope>NUCLEOTIDE SEQUENCE [LARGE SCALE GENOMIC DNA]</scope>
    <source>
        <strain evidence="5 6">JCM 17549</strain>
    </source>
</reference>
<dbReference type="Gene3D" id="1.25.40.20">
    <property type="entry name" value="Ankyrin repeat-containing domain"/>
    <property type="match status" value="1"/>
</dbReference>
<keyword evidence="4" id="KW-0732">Signal</keyword>
<evidence type="ECO:0000256" key="3">
    <source>
        <dbReference type="PROSITE-ProRule" id="PRU00023"/>
    </source>
</evidence>
<dbReference type="PANTHER" id="PTHR24198">
    <property type="entry name" value="ANKYRIN REPEAT AND PROTEIN KINASE DOMAIN-CONTAINING PROTEIN"/>
    <property type="match status" value="1"/>
</dbReference>
<keyword evidence="2 3" id="KW-0040">ANK repeat</keyword>
<evidence type="ECO:0000256" key="2">
    <source>
        <dbReference type="ARBA" id="ARBA00023043"/>
    </source>
</evidence>
<dbReference type="EMBL" id="CP034759">
    <property type="protein sequence ID" value="QBG35421.1"/>
    <property type="molecule type" value="Genomic_DNA"/>
</dbReference>
<dbReference type="InterPro" id="IPR002110">
    <property type="entry name" value="Ankyrin_rpt"/>
</dbReference>
<dbReference type="PROSITE" id="PS50297">
    <property type="entry name" value="ANK_REP_REGION"/>
    <property type="match status" value="1"/>
</dbReference>
<name>A0A4P6P2D8_9GAMM</name>
<evidence type="ECO:0000313" key="5">
    <source>
        <dbReference type="EMBL" id="QBG35421.1"/>
    </source>
</evidence>
<dbReference type="SMART" id="SM00248">
    <property type="entry name" value="ANK"/>
    <property type="match status" value="2"/>
</dbReference>
<gene>
    <name evidence="5" type="ORF">EMK97_06655</name>
</gene>
<organism evidence="5 6">
    <name type="scientific">Litorilituus sediminis</name>
    <dbReference type="NCBI Taxonomy" id="718192"/>
    <lineage>
        <taxon>Bacteria</taxon>
        <taxon>Pseudomonadati</taxon>
        <taxon>Pseudomonadota</taxon>
        <taxon>Gammaproteobacteria</taxon>
        <taxon>Alteromonadales</taxon>
        <taxon>Colwelliaceae</taxon>
        <taxon>Litorilituus</taxon>
    </lineage>
</organism>
<dbReference type="InterPro" id="IPR036770">
    <property type="entry name" value="Ankyrin_rpt-contain_sf"/>
</dbReference>
<dbReference type="AlphaFoldDB" id="A0A4P6P2D8"/>
<dbReference type="PANTHER" id="PTHR24198:SF165">
    <property type="entry name" value="ANKYRIN REPEAT-CONTAINING PROTEIN-RELATED"/>
    <property type="match status" value="1"/>
</dbReference>
<protein>
    <submittedName>
        <fullName evidence="5">Ankyrin repeat domain-containing protein</fullName>
    </submittedName>
</protein>
<dbReference type="Proteomes" id="UP000290244">
    <property type="component" value="Chromosome"/>
</dbReference>
<dbReference type="SUPFAM" id="SSF48403">
    <property type="entry name" value="Ankyrin repeat"/>
    <property type="match status" value="1"/>
</dbReference>
<keyword evidence="1" id="KW-0677">Repeat</keyword>
<keyword evidence="6" id="KW-1185">Reference proteome</keyword>
<evidence type="ECO:0000256" key="1">
    <source>
        <dbReference type="ARBA" id="ARBA00022737"/>
    </source>
</evidence>
<proteinExistence type="predicted"/>
<accession>A0A4P6P2D8</accession>
<feature type="signal peptide" evidence="4">
    <location>
        <begin position="1"/>
        <end position="17"/>
    </location>
</feature>
<feature type="chain" id="PRO_5020807545" evidence="4">
    <location>
        <begin position="18"/>
        <end position="204"/>
    </location>
</feature>
<dbReference type="OrthoDB" id="6401088at2"/>
<dbReference type="KEGG" id="lsd:EMK97_06655"/>
<feature type="repeat" description="ANK" evidence="3">
    <location>
        <begin position="109"/>
        <end position="141"/>
    </location>
</feature>
<sequence>MRCLFIILMILSTKTFANGSLANCIKTERNIEGEELIKVKLYLSGKSKRGEYWQSDGILAAEIGDIAFIKNSNSSEVYFDALYVALSSKPELYDEIISLFPDINERSSYGVTPLMMAVSCNRVEIVKKLISQGADVNLKVPPDNYDSLIFGVFTQNPTLVNLLIEQGANCKDSILSNGLSVLGVAEKTSTAEVVNLIKQCLVKE</sequence>
<dbReference type="PROSITE" id="PS50088">
    <property type="entry name" value="ANK_REPEAT"/>
    <property type="match status" value="1"/>
</dbReference>
<evidence type="ECO:0000256" key="4">
    <source>
        <dbReference type="SAM" id="SignalP"/>
    </source>
</evidence>